<dbReference type="NCBIfam" id="TIGR02985">
    <property type="entry name" value="Sig70_bacteroi1"/>
    <property type="match status" value="1"/>
</dbReference>
<dbReference type="InterPro" id="IPR039425">
    <property type="entry name" value="RNA_pol_sigma-70-like"/>
</dbReference>
<reference evidence="7" key="1">
    <citation type="submission" date="2024-07" db="EMBL/GenBank/DDBJ databases">
        <title>Complete genome sequence of Prevotella sp. YM-2024 GTC17254.</title>
        <authorList>
            <person name="Hayashi M."/>
            <person name="Muto Y."/>
            <person name="Tanaka K."/>
            <person name="Niwa H."/>
        </authorList>
    </citation>
    <scope>NUCLEOTIDE SEQUENCE</scope>
    <source>
        <strain evidence="7">GTC17254</strain>
    </source>
</reference>
<keyword evidence="4" id="KW-0804">Transcription</keyword>
<dbReference type="InterPro" id="IPR014327">
    <property type="entry name" value="RNA_pol_sigma70_bacteroid"/>
</dbReference>
<dbReference type="GO" id="GO:0016987">
    <property type="term" value="F:sigma factor activity"/>
    <property type="evidence" value="ECO:0007669"/>
    <property type="project" value="UniProtKB-KW"/>
</dbReference>
<dbReference type="SUPFAM" id="SSF88946">
    <property type="entry name" value="Sigma2 domain of RNA polymerase sigma factors"/>
    <property type="match status" value="1"/>
</dbReference>
<dbReference type="SUPFAM" id="SSF88659">
    <property type="entry name" value="Sigma3 and sigma4 domains of RNA polymerase sigma factors"/>
    <property type="match status" value="1"/>
</dbReference>
<dbReference type="Gene3D" id="1.10.10.10">
    <property type="entry name" value="Winged helix-like DNA-binding domain superfamily/Winged helix DNA-binding domain"/>
    <property type="match status" value="1"/>
</dbReference>
<dbReference type="NCBIfam" id="TIGR02937">
    <property type="entry name" value="sigma70-ECF"/>
    <property type="match status" value="1"/>
</dbReference>
<organism evidence="7">
    <name type="scientific">Prevotella sp. GTC17254</name>
    <dbReference type="NCBI Taxonomy" id="3236794"/>
    <lineage>
        <taxon>Bacteria</taxon>
        <taxon>Pseudomonadati</taxon>
        <taxon>Bacteroidota</taxon>
        <taxon>Bacteroidia</taxon>
        <taxon>Bacteroidales</taxon>
        <taxon>Prevotellaceae</taxon>
        <taxon>Prevotella</taxon>
    </lineage>
</organism>
<dbReference type="AlphaFoldDB" id="A0AB33IZA7"/>
<dbReference type="InterPro" id="IPR014284">
    <property type="entry name" value="RNA_pol_sigma-70_dom"/>
</dbReference>
<dbReference type="GO" id="GO:0003677">
    <property type="term" value="F:DNA binding"/>
    <property type="evidence" value="ECO:0007669"/>
    <property type="project" value="InterPro"/>
</dbReference>
<feature type="domain" description="RNA polymerase sigma factor 70 region 4 type 2" evidence="6">
    <location>
        <begin position="126"/>
        <end position="172"/>
    </location>
</feature>
<evidence type="ECO:0000256" key="3">
    <source>
        <dbReference type="ARBA" id="ARBA00023082"/>
    </source>
</evidence>
<proteinExistence type="inferred from homology"/>
<gene>
    <name evidence="7" type="ORF">GTC17254_15190</name>
</gene>
<sequence>MKTVAIHMSDEKQIIIELKQGSSRALHLVYELYAKRLCAFCVEYTKSVEDAEEIVEDVFVKLWDKRETIRQEDSLKSLLFVMSRRMLINAYRARVHSVSFADYVEMQDVVDEGGSERQLNYDDFMRQLERNLQKLPLTQQRIIRMSRLEDMPNREIAKVLNLSEQTVKNQLSIGLQVLRRKLGKYSLLATLLLYVN</sequence>
<dbReference type="GO" id="GO:0006352">
    <property type="term" value="P:DNA-templated transcription initiation"/>
    <property type="evidence" value="ECO:0007669"/>
    <property type="project" value="InterPro"/>
</dbReference>
<dbReference type="InterPro" id="IPR013324">
    <property type="entry name" value="RNA_pol_sigma_r3/r4-like"/>
</dbReference>
<dbReference type="InterPro" id="IPR036388">
    <property type="entry name" value="WH-like_DNA-bd_sf"/>
</dbReference>
<dbReference type="PANTHER" id="PTHR43133:SF46">
    <property type="entry name" value="RNA POLYMERASE SIGMA-70 FACTOR ECF SUBFAMILY"/>
    <property type="match status" value="1"/>
</dbReference>
<keyword evidence="2" id="KW-0805">Transcription regulation</keyword>
<protein>
    <submittedName>
        <fullName evidence="7">RNA polymerase sigma-70 factor</fullName>
    </submittedName>
</protein>
<evidence type="ECO:0000313" key="7">
    <source>
        <dbReference type="EMBL" id="BFO73922.1"/>
    </source>
</evidence>
<dbReference type="InterPro" id="IPR007627">
    <property type="entry name" value="RNA_pol_sigma70_r2"/>
</dbReference>
<evidence type="ECO:0000256" key="2">
    <source>
        <dbReference type="ARBA" id="ARBA00023015"/>
    </source>
</evidence>
<evidence type="ECO:0000256" key="1">
    <source>
        <dbReference type="ARBA" id="ARBA00010641"/>
    </source>
</evidence>
<evidence type="ECO:0000259" key="6">
    <source>
        <dbReference type="Pfam" id="PF08281"/>
    </source>
</evidence>
<evidence type="ECO:0000256" key="4">
    <source>
        <dbReference type="ARBA" id="ARBA00023163"/>
    </source>
</evidence>
<dbReference type="PANTHER" id="PTHR43133">
    <property type="entry name" value="RNA POLYMERASE ECF-TYPE SIGMA FACTO"/>
    <property type="match status" value="1"/>
</dbReference>
<dbReference type="EMBL" id="AP035786">
    <property type="protein sequence ID" value="BFO73922.1"/>
    <property type="molecule type" value="Genomic_DNA"/>
</dbReference>
<accession>A0AB33IZA7</accession>
<dbReference type="Pfam" id="PF08281">
    <property type="entry name" value="Sigma70_r4_2"/>
    <property type="match status" value="1"/>
</dbReference>
<dbReference type="InterPro" id="IPR013249">
    <property type="entry name" value="RNA_pol_sigma70_r4_t2"/>
</dbReference>
<feature type="domain" description="RNA polymerase sigma-70 region 2" evidence="5">
    <location>
        <begin position="30"/>
        <end position="94"/>
    </location>
</feature>
<keyword evidence="3" id="KW-0731">Sigma factor</keyword>
<dbReference type="InterPro" id="IPR013325">
    <property type="entry name" value="RNA_pol_sigma_r2"/>
</dbReference>
<dbReference type="Pfam" id="PF04542">
    <property type="entry name" value="Sigma70_r2"/>
    <property type="match status" value="1"/>
</dbReference>
<evidence type="ECO:0000259" key="5">
    <source>
        <dbReference type="Pfam" id="PF04542"/>
    </source>
</evidence>
<name>A0AB33IZA7_9BACT</name>
<dbReference type="Gene3D" id="1.10.1740.10">
    <property type="match status" value="1"/>
</dbReference>
<comment type="similarity">
    <text evidence="1">Belongs to the sigma-70 factor family. ECF subfamily.</text>
</comment>